<gene>
    <name evidence="1" type="ORF">Cgig2_010438</name>
</gene>
<dbReference type="Proteomes" id="UP001153076">
    <property type="component" value="Unassembled WGS sequence"/>
</dbReference>
<organism evidence="1 2">
    <name type="scientific">Carnegiea gigantea</name>
    <dbReference type="NCBI Taxonomy" id="171969"/>
    <lineage>
        <taxon>Eukaryota</taxon>
        <taxon>Viridiplantae</taxon>
        <taxon>Streptophyta</taxon>
        <taxon>Embryophyta</taxon>
        <taxon>Tracheophyta</taxon>
        <taxon>Spermatophyta</taxon>
        <taxon>Magnoliopsida</taxon>
        <taxon>eudicotyledons</taxon>
        <taxon>Gunneridae</taxon>
        <taxon>Pentapetalae</taxon>
        <taxon>Caryophyllales</taxon>
        <taxon>Cactineae</taxon>
        <taxon>Cactaceae</taxon>
        <taxon>Cactoideae</taxon>
        <taxon>Echinocereeae</taxon>
        <taxon>Carnegiea</taxon>
    </lineage>
</organism>
<comment type="caution">
    <text evidence="1">The sequence shown here is derived from an EMBL/GenBank/DDBJ whole genome shotgun (WGS) entry which is preliminary data.</text>
</comment>
<dbReference type="AlphaFoldDB" id="A0A9Q1JNU7"/>
<dbReference type="EMBL" id="JAKOGI010001219">
    <property type="protein sequence ID" value="KAJ8426920.1"/>
    <property type="molecule type" value="Genomic_DNA"/>
</dbReference>
<reference evidence="1" key="1">
    <citation type="submission" date="2022-04" db="EMBL/GenBank/DDBJ databases">
        <title>Carnegiea gigantea Genome sequencing and assembly v2.</title>
        <authorList>
            <person name="Copetti D."/>
            <person name="Sanderson M.J."/>
            <person name="Burquez A."/>
            <person name="Wojciechowski M.F."/>
        </authorList>
    </citation>
    <scope>NUCLEOTIDE SEQUENCE</scope>
    <source>
        <strain evidence="1">SGP5-SGP5p</strain>
        <tissue evidence="1">Aerial part</tissue>
    </source>
</reference>
<sequence length="470" mass="52133">MGMISFPLSFGDKAKERTLEVNFLVIDVPTAYNVILGRPTLHKVKAVITPYLLQLLPKTKKKTQLGAYTSNVRVLVIITIPIRLAAFAIRRCISTIKRHGFLVTQVTFISCWQDEVHQLRVSSFGLGLIVILYVLNLSPTRDPERTSCSPLGSANSAPAAASAALASASDLEQPLLDGIASLFLRPLRPPSLFSPFLGGICTWLRTPSTSDTRPGGQGLASPGVDLMTFNARANAWRIILQKINQGKTDRKVEGSIRMVDLTSVRITCSSMTFGGSAEPEKARAQDLIRFSTKAYLAMGSAVKKYMKWARAITKGSLATRGTAHWSSWEPSAEGDPEGAGLIYRYGIGNFLRLAKLIFWGNVHNHTVINKGREAWKMTALHLGAGRPLRDRTHRSTYLQEVEVSKEELRVRLKMHETPLKIQRRGWRCNSDFEGKQRGKQSFSLENLFLPLGDNLRACSNDFPKNPTPFI</sequence>
<protein>
    <submittedName>
        <fullName evidence="1">Uncharacterized protein</fullName>
    </submittedName>
</protein>
<name>A0A9Q1JNU7_9CARY</name>
<keyword evidence="2" id="KW-1185">Reference proteome</keyword>
<evidence type="ECO:0000313" key="2">
    <source>
        <dbReference type="Proteomes" id="UP001153076"/>
    </source>
</evidence>
<dbReference type="OrthoDB" id="1746852at2759"/>
<proteinExistence type="predicted"/>
<accession>A0A9Q1JNU7</accession>
<evidence type="ECO:0000313" key="1">
    <source>
        <dbReference type="EMBL" id="KAJ8426920.1"/>
    </source>
</evidence>